<dbReference type="InterPro" id="IPR001320">
    <property type="entry name" value="Iontro_rcpt_C"/>
</dbReference>
<feature type="transmembrane region" description="Helical" evidence="13">
    <location>
        <begin position="6"/>
        <end position="24"/>
    </location>
</feature>
<dbReference type="InterPro" id="IPR019594">
    <property type="entry name" value="Glu/Gly-bd"/>
</dbReference>
<evidence type="ECO:0000313" key="16">
    <source>
        <dbReference type="Proteomes" id="UP001381693"/>
    </source>
</evidence>
<keyword evidence="8 13" id="KW-0472">Membrane</keyword>
<evidence type="ECO:0000256" key="9">
    <source>
        <dbReference type="ARBA" id="ARBA00023170"/>
    </source>
</evidence>
<feature type="transmembrane region" description="Helical" evidence="13">
    <location>
        <begin position="404"/>
        <end position="428"/>
    </location>
</feature>
<proteinExistence type="inferred from homology"/>
<keyword evidence="6 13" id="KW-1133">Transmembrane helix</keyword>
<dbReference type="Gene3D" id="3.40.190.10">
    <property type="entry name" value="Periplasmic binding protein-like II"/>
    <property type="match status" value="1"/>
</dbReference>
<dbReference type="GO" id="GO:0005886">
    <property type="term" value="C:plasma membrane"/>
    <property type="evidence" value="ECO:0007669"/>
    <property type="project" value="UniProtKB-SubCell"/>
</dbReference>
<evidence type="ECO:0000256" key="5">
    <source>
        <dbReference type="ARBA" id="ARBA00022692"/>
    </source>
</evidence>
<keyword evidence="5 13" id="KW-0812">Transmembrane</keyword>
<dbReference type="Pfam" id="PF00060">
    <property type="entry name" value="Lig_chan"/>
    <property type="match status" value="1"/>
</dbReference>
<keyword evidence="10" id="KW-0325">Glycoprotein</keyword>
<feature type="non-terminal residue" evidence="15">
    <location>
        <position position="558"/>
    </location>
</feature>
<protein>
    <recommendedName>
        <fullName evidence="14">Ionotropic glutamate receptor L-glutamate and glycine-binding domain-containing protein</fullName>
    </recommendedName>
</protein>
<evidence type="ECO:0000256" key="11">
    <source>
        <dbReference type="ARBA" id="ARBA00023286"/>
    </source>
</evidence>
<keyword evidence="3" id="KW-0813">Transport</keyword>
<dbReference type="PANTHER" id="PTHR42643:SF24">
    <property type="entry name" value="IONOTROPIC RECEPTOR 60A"/>
    <property type="match status" value="1"/>
</dbReference>
<keyword evidence="7" id="KW-0406">Ion transport</keyword>
<dbReference type="SMART" id="SM00918">
    <property type="entry name" value="Lig_chan-Glu_bd"/>
    <property type="match status" value="1"/>
</dbReference>
<dbReference type="Proteomes" id="UP001381693">
    <property type="component" value="Unassembled WGS sequence"/>
</dbReference>
<keyword evidence="12" id="KW-0407">Ion channel</keyword>
<evidence type="ECO:0000256" key="8">
    <source>
        <dbReference type="ARBA" id="ARBA00023136"/>
    </source>
</evidence>
<reference evidence="15 16" key="1">
    <citation type="submission" date="2023-11" db="EMBL/GenBank/DDBJ databases">
        <title>Halocaridina rubra genome assembly.</title>
        <authorList>
            <person name="Smith C."/>
        </authorList>
    </citation>
    <scope>NUCLEOTIDE SEQUENCE [LARGE SCALE GENOMIC DNA]</scope>
    <source>
        <strain evidence="15">EP-1</strain>
        <tissue evidence="15">Whole</tissue>
    </source>
</reference>
<evidence type="ECO:0000256" key="2">
    <source>
        <dbReference type="ARBA" id="ARBA00008685"/>
    </source>
</evidence>
<comment type="similarity">
    <text evidence="2">Belongs to the glutamate-gated ion channel (TC 1.A.10.1) family.</text>
</comment>
<feature type="transmembrane region" description="Helical" evidence="13">
    <location>
        <begin position="342"/>
        <end position="359"/>
    </location>
</feature>
<evidence type="ECO:0000256" key="4">
    <source>
        <dbReference type="ARBA" id="ARBA00022475"/>
    </source>
</evidence>
<gene>
    <name evidence="15" type="ORF">SK128_020755</name>
</gene>
<keyword evidence="4" id="KW-1003">Cell membrane</keyword>
<evidence type="ECO:0000256" key="1">
    <source>
        <dbReference type="ARBA" id="ARBA00004651"/>
    </source>
</evidence>
<evidence type="ECO:0000256" key="12">
    <source>
        <dbReference type="ARBA" id="ARBA00023303"/>
    </source>
</evidence>
<dbReference type="Pfam" id="PF10613">
    <property type="entry name" value="Lig_chan-Glu_bd"/>
    <property type="match status" value="1"/>
</dbReference>
<dbReference type="Gene3D" id="1.10.287.70">
    <property type="match status" value="1"/>
</dbReference>
<dbReference type="GO" id="GO:0050906">
    <property type="term" value="P:detection of stimulus involved in sensory perception"/>
    <property type="evidence" value="ECO:0007669"/>
    <property type="project" value="UniProtKB-ARBA"/>
</dbReference>
<name>A0AAN8WWH5_HALRR</name>
<dbReference type="InterPro" id="IPR052192">
    <property type="entry name" value="Insect_Ionotropic_Sensory_Rcpt"/>
</dbReference>
<dbReference type="GO" id="GO:0015276">
    <property type="term" value="F:ligand-gated monoatomic ion channel activity"/>
    <property type="evidence" value="ECO:0007669"/>
    <property type="project" value="InterPro"/>
</dbReference>
<comment type="caution">
    <text evidence="15">The sequence shown here is derived from an EMBL/GenBank/DDBJ whole genome shotgun (WGS) entry which is preliminary data.</text>
</comment>
<keyword evidence="11" id="KW-1071">Ligand-gated ion channel</keyword>
<dbReference type="EMBL" id="JAXCGZ010013576">
    <property type="protein sequence ID" value="KAK7072272.1"/>
    <property type="molecule type" value="Genomic_DNA"/>
</dbReference>
<evidence type="ECO:0000256" key="3">
    <source>
        <dbReference type="ARBA" id="ARBA00022448"/>
    </source>
</evidence>
<evidence type="ECO:0000256" key="10">
    <source>
        <dbReference type="ARBA" id="ARBA00023180"/>
    </source>
</evidence>
<feature type="domain" description="Ionotropic glutamate receptor L-glutamate and glycine-binding" evidence="14">
    <location>
        <begin position="227"/>
        <end position="287"/>
    </location>
</feature>
<dbReference type="SUPFAM" id="SSF53850">
    <property type="entry name" value="Periplasmic binding protein-like II"/>
    <property type="match status" value="1"/>
</dbReference>
<sequence>MAGMISNTIVFLVFIGGITCGGILKSHDTLKYKRNLEVLKEVFEGPLGGKIVTIYLDSSISNEIVQNIFSFNALEKTGYQIVSMETDPVKWAQLQPKAFIKGNFMVHIAIFVNDPSSFFKRLPLTWNPEILLLFSLAEITETSVLNNSAYKGIKSLALIQKLTRKYLTTASEVAVLTNYPFLPNNKTRLVGVWNSQKFRTLEELFPERFNSFEEQLFPLSTSFDDFPYSYNYTVNGTITHRGLGLDMVDVFSKKFNFTYTLTAQAPDENWGKYINGSWNGLLGEIDHGEKLFTVNFFTMNHLRMQHFEASVPYWREGFGIAILTPPPLPKWQNAYLPFKPSLWLLCLFTLIMVIIIMAIQDKIQPVRFFGGVSDIWHYMLRSTFNQGVDNLPSADWQRLFLTFWFMYSFILANVYSSNLIAVLTVPVFPKRLATLQEFADSSYRLGMQDYGEFVEGAIKSSNDEIYRKIGKRFDLFKTNWQLMASLNTSKYAYTDSYAYARYMASIGHKNVSETYFLKEQLYPGFVCWYFRLNIPWTYKFNEGITRVIEAGLINFWMK</sequence>
<evidence type="ECO:0000256" key="6">
    <source>
        <dbReference type="ARBA" id="ARBA00022989"/>
    </source>
</evidence>
<evidence type="ECO:0000259" key="14">
    <source>
        <dbReference type="SMART" id="SM00918"/>
    </source>
</evidence>
<evidence type="ECO:0000256" key="7">
    <source>
        <dbReference type="ARBA" id="ARBA00023065"/>
    </source>
</evidence>
<accession>A0AAN8WWH5</accession>
<keyword evidence="16" id="KW-1185">Reference proteome</keyword>
<evidence type="ECO:0000256" key="13">
    <source>
        <dbReference type="SAM" id="Phobius"/>
    </source>
</evidence>
<evidence type="ECO:0000313" key="15">
    <source>
        <dbReference type="EMBL" id="KAK7072272.1"/>
    </source>
</evidence>
<dbReference type="PANTHER" id="PTHR42643">
    <property type="entry name" value="IONOTROPIC RECEPTOR 20A-RELATED"/>
    <property type="match status" value="1"/>
</dbReference>
<keyword evidence="9" id="KW-0675">Receptor</keyword>
<organism evidence="15 16">
    <name type="scientific">Halocaridina rubra</name>
    <name type="common">Hawaiian red shrimp</name>
    <dbReference type="NCBI Taxonomy" id="373956"/>
    <lineage>
        <taxon>Eukaryota</taxon>
        <taxon>Metazoa</taxon>
        <taxon>Ecdysozoa</taxon>
        <taxon>Arthropoda</taxon>
        <taxon>Crustacea</taxon>
        <taxon>Multicrustacea</taxon>
        <taxon>Malacostraca</taxon>
        <taxon>Eumalacostraca</taxon>
        <taxon>Eucarida</taxon>
        <taxon>Decapoda</taxon>
        <taxon>Pleocyemata</taxon>
        <taxon>Caridea</taxon>
        <taxon>Atyoidea</taxon>
        <taxon>Atyidae</taxon>
        <taxon>Halocaridina</taxon>
    </lineage>
</organism>
<dbReference type="AlphaFoldDB" id="A0AAN8WWH5"/>
<comment type="subcellular location">
    <subcellularLocation>
        <location evidence="1">Cell membrane</location>
        <topology evidence="1">Multi-pass membrane protein</topology>
    </subcellularLocation>
</comment>